<evidence type="ECO:0008006" key="3">
    <source>
        <dbReference type="Google" id="ProtNLM"/>
    </source>
</evidence>
<reference evidence="2" key="1">
    <citation type="journal article" date="2016" name="Nat. Commun.">
        <title>The Gonium pectorale genome demonstrates co-option of cell cycle regulation during the evolution of multicellularity.</title>
        <authorList>
            <person name="Hanschen E.R."/>
            <person name="Marriage T.N."/>
            <person name="Ferris P.J."/>
            <person name="Hamaji T."/>
            <person name="Toyoda A."/>
            <person name="Fujiyama A."/>
            <person name="Neme R."/>
            <person name="Noguchi H."/>
            <person name="Minakuchi Y."/>
            <person name="Suzuki M."/>
            <person name="Kawai-Toyooka H."/>
            <person name="Smith D.R."/>
            <person name="Sparks H."/>
            <person name="Anderson J."/>
            <person name="Bakaric R."/>
            <person name="Luria V."/>
            <person name="Karger A."/>
            <person name="Kirschner M.W."/>
            <person name="Durand P.M."/>
            <person name="Michod R.E."/>
            <person name="Nozaki H."/>
            <person name="Olson B.J."/>
        </authorList>
    </citation>
    <scope>NUCLEOTIDE SEQUENCE [LARGE SCALE GENOMIC DNA]</scope>
    <source>
        <strain evidence="2">NIES-2863</strain>
    </source>
</reference>
<dbReference type="Proteomes" id="UP000075714">
    <property type="component" value="Unassembled WGS sequence"/>
</dbReference>
<sequence length="167" mass="19569">MSFRKGVTHKEDKVWRNNNNKDLYTRWNRNKFDSERVDTQVDHIVECQLGEYMWENAFDGRRTTRGRLAPVVQLWNDVDNLNNTSTGLNQRKGDAFEMWKDGREPSLWSALVRYNVPANHRANICVAFEDTADWLAGELDDMADEMECDLYGNMASELDNWREKTGN</sequence>
<accession>A0A150GN37</accession>
<dbReference type="OrthoDB" id="528172at2759"/>
<protein>
    <recommendedName>
        <fullName evidence="3">HNH nuclease domain-containing protein</fullName>
    </recommendedName>
</protein>
<organism evidence="1 2">
    <name type="scientific">Gonium pectorale</name>
    <name type="common">Green alga</name>
    <dbReference type="NCBI Taxonomy" id="33097"/>
    <lineage>
        <taxon>Eukaryota</taxon>
        <taxon>Viridiplantae</taxon>
        <taxon>Chlorophyta</taxon>
        <taxon>core chlorophytes</taxon>
        <taxon>Chlorophyceae</taxon>
        <taxon>CS clade</taxon>
        <taxon>Chlamydomonadales</taxon>
        <taxon>Volvocaceae</taxon>
        <taxon>Gonium</taxon>
    </lineage>
</organism>
<comment type="caution">
    <text evidence="1">The sequence shown here is derived from an EMBL/GenBank/DDBJ whole genome shotgun (WGS) entry which is preliminary data.</text>
</comment>
<dbReference type="EMBL" id="LSYV01000016">
    <property type="protein sequence ID" value="KXZ50760.1"/>
    <property type="molecule type" value="Genomic_DNA"/>
</dbReference>
<dbReference type="AlphaFoldDB" id="A0A150GN37"/>
<evidence type="ECO:0000313" key="2">
    <source>
        <dbReference type="Proteomes" id="UP000075714"/>
    </source>
</evidence>
<proteinExistence type="predicted"/>
<name>A0A150GN37_GONPE</name>
<gene>
    <name evidence="1" type="ORF">GPECTOR_15g445</name>
</gene>
<keyword evidence="2" id="KW-1185">Reference proteome</keyword>
<evidence type="ECO:0000313" key="1">
    <source>
        <dbReference type="EMBL" id="KXZ50760.1"/>
    </source>
</evidence>